<dbReference type="RefSeq" id="WP_014511306.1">
    <property type="nucleotide sequence ID" value="NC_017273.1"/>
</dbReference>
<dbReference type="InterPro" id="IPR052186">
    <property type="entry name" value="Hydantoin_racemase-like"/>
</dbReference>
<dbReference type="Gene3D" id="3.40.50.12500">
    <property type="match status" value="1"/>
</dbReference>
<evidence type="ECO:0000313" key="2">
    <source>
        <dbReference type="EMBL" id="AEG34700.1"/>
    </source>
</evidence>
<keyword evidence="2" id="KW-0614">Plasmid</keyword>
<geneLocation type="plasmid" evidence="2 3">
    <name>pTHTHE1601</name>
</geneLocation>
<dbReference type="HOGENOM" id="CLU_053002_3_1_0"/>
<evidence type="ECO:0000313" key="3">
    <source>
        <dbReference type="Proteomes" id="UP000009233"/>
    </source>
</evidence>
<dbReference type="InterPro" id="IPR015942">
    <property type="entry name" value="Asp/Glu/hydantoin_racemase"/>
</dbReference>
<dbReference type="GO" id="GO:0047661">
    <property type="term" value="F:amino-acid racemase activity"/>
    <property type="evidence" value="ECO:0007669"/>
    <property type="project" value="InterPro"/>
</dbReference>
<dbReference type="InterPro" id="IPR053714">
    <property type="entry name" value="Iso_Racemase_Enz_sf"/>
</dbReference>
<protein>
    <submittedName>
        <fullName evidence="2">Asp/Glu/hydantoin racemase</fullName>
    </submittedName>
</protein>
<dbReference type="EMBL" id="CP002778">
    <property type="protein sequence ID" value="AEG34700.1"/>
    <property type="molecule type" value="Genomic_DNA"/>
</dbReference>
<sequence>MGRRILWINPVGTDVFDREMQALFEAEKLPDTQVEVRSLQRGPHHLEYHYYGALVLPDVLHMLVEAEREGFDAAVVGCFYDPGVKEAREVVRSLPVIFPAEACLYLAATMGDKFSILVGRRKWIPAMRENVERYGLIHKLASFKELCMGVHDFQKDPEETRRRMIRLGREAIELDGAEVLILGCTIEFGFFRDLQEELGVPVLDATVTPLKVAELRAELKQRYGWGASKRGGYETPPLHEMEAWGLGGQYPGLARAWGISDVGVGEKARR</sequence>
<dbReference type="KEGG" id="tts:Ththe16_2343"/>
<accession>F6DIN4</accession>
<evidence type="ECO:0000256" key="1">
    <source>
        <dbReference type="ARBA" id="ARBA00038414"/>
    </source>
</evidence>
<reference evidence="2" key="1">
    <citation type="submission" date="2011-05" db="EMBL/GenBank/DDBJ databases">
        <title>Complete sequence of plasmid of Thermus thermophilus SG0.5JP17-16.</title>
        <authorList>
            <consortium name="US DOE Joint Genome Institute"/>
            <person name="Lucas S."/>
            <person name="Han J."/>
            <person name="Lapidus A."/>
            <person name="Cheng J.-F."/>
            <person name="Goodwin L."/>
            <person name="Pitluck S."/>
            <person name="Peters L."/>
            <person name="Mikhailova N."/>
            <person name="Teshima H."/>
            <person name="Han C."/>
            <person name="Tapia R."/>
            <person name="Land M."/>
            <person name="Hauser L."/>
            <person name="Kyrpides N."/>
            <person name="Ivanova N."/>
            <person name="Pagani I."/>
            <person name="Allgaier M."/>
            <person name="Hugenholtz P."/>
            <person name="Singer S."/>
            <person name="Gladden J."/>
            <person name="Woyke T."/>
        </authorList>
    </citation>
    <scope>NUCLEOTIDE SEQUENCE</scope>
    <source>
        <strain evidence="2">SG0.5JP17-16</strain>
        <plasmid evidence="2">pTHTHE1601</plasmid>
    </source>
</reference>
<dbReference type="AlphaFoldDB" id="F6DIN4"/>
<comment type="similarity">
    <text evidence="1">Belongs to the HyuE racemase family.</text>
</comment>
<organism evidence="2 3">
    <name type="scientific">Thermus thermophilus (strain SG0.5JP17-16)</name>
    <dbReference type="NCBI Taxonomy" id="762633"/>
    <lineage>
        <taxon>Bacteria</taxon>
        <taxon>Thermotogati</taxon>
        <taxon>Deinococcota</taxon>
        <taxon>Deinococci</taxon>
        <taxon>Thermales</taxon>
        <taxon>Thermaceae</taxon>
        <taxon>Thermus</taxon>
    </lineage>
</organism>
<name>F6DIN4_THETG</name>
<gene>
    <name evidence="2" type="ordered locus">Ththe16_2343</name>
</gene>
<dbReference type="Proteomes" id="UP000009233">
    <property type="component" value="Plasmid pTHTHE1601"/>
</dbReference>
<dbReference type="PANTHER" id="PTHR28047:SF5">
    <property type="entry name" value="PROTEIN DCG1"/>
    <property type="match status" value="1"/>
</dbReference>
<dbReference type="Pfam" id="PF01177">
    <property type="entry name" value="Asp_Glu_race"/>
    <property type="match status" value="1"/>
</dbReference>
<proteinExistence type="inferred from homology"/>
<dbReference type="PANTHER" id="PTHR28047">
    <property type="entry name" value="PROTEIN DCG1"/>
    <property type="match status" value="1"/>
</dbReference>